<comment type="subcellular location">
    <subcellularLocation>
        <location evidence="1">Cell membrane</location>
        <topology evidence="1">Single-pass type II membrane protein</topology>
    </subcellularLocation>
    <subcellularLocation>
        <location evidence="4">Membrane</location>
        <topology evidence="4">Single-pass type II membrane protein</topology>
    </subcellularLocation>
</comment>
<evidence type="ECO:0000256" key="4">
    <source>
        <dbReference type="RuleBase" id="RU362042"/>
    </source>
</evidence>
<evidence type="ECO:0000256" key="2">
    <source>
        <dbReference type="ARBA" id="ARBA00009370"/>
    </source>
</evidence>
<dbReference type="Proteomes" id="UP000199614">
    <property type="component" value="Unassembled WGS sequence"/>
</dbReference>
<dbReference type="PRINTS" id="PR00727">
    <property type="entry name" value="LEADERPTASE"/>
</dbReference>
<evidence type="ECO:0000256" key="1">
    <source>
        <dbReference type="ARBA" id="ARBA00004401"/>
    </source>
</evidence>
<keyword evidence="4" id="KW-1133">Transmembrane helix</keyword>
<dbReference type="GO" id="GO:0005886">
    <property type="term" value="C:plasma membrane"/>
    <property type="evidence" value="ECO:0007669"/>
    <property type="project" value="UniProtKB-SubCell"/>
</dbReference>
<feature type="compositionally biased region" description="Low complexity" evidence="5">
    <location>
        <begin position="341"/>
        <end position="386"/>
    </location>
</feature>
<evidence type="ECO:0000313" key="7">
    <source>
        <dbReference type="EMBL" id="SFM72983.1"/>
    </source>
</evidence>
<dbReference type="SUPFAM" id="SSF51306">
    <property type="entry name" value="LexA/Signal peptidase"/>
    <property type="match status" value="1"/>
</dbReference>
<keyword evidence="4" id="KW-0645">Protease</keyword>
<name>A0A1I4T8Q5_PSUAM</name>
<reference evidence="7 8" key="1">
    <citation type="submission" date="2016-10" db="EMBL/GenBank/DDBJ databases">
        <authorList>
            <person name="de Groot N.N."/>
        </authorList>
    </citation>
    <scope>NUCLEOTIDE SEQUENCE [LARGE SCALE GENOMIC DNA]</scope>
    <source>
        <strain evidence="7 8">CGMCC 4.1877</strain>
    </source>
</reference>
<dbReference type="EMBL" id="FOUY01000002">
    <property type="protein sequence ID" value="SFM72983.1"/>
    <property type="molecule type" value="Genomic_DNA"/>
</dbReference>
<gene>
    <name evidence="7" type="ORF">SAMN05216207_1002166</name>
</gene>
<dbReference type="InterPro" id="IPR000223">
    <property type="entry name" value="Pept_S26A_signal_pept_1"/>
</dbReference>
<keyword evidence="4" id="KW-0378">Hydrolase</keyword>
<keyword evidence="4" id="KW-0812">Transmembrane</keyword>
<feature type="active site" evidence="3">
    <location>
        <position position="744"/>
    </location>
</feature>
<feature type="compositionally biased region" description="Low complexity" evidence="5">
    <location>
        <begin position="549"/>
        <end position="560"/>
    </location>
</feature>
<feature type="compositionally biased region" description="Basic and acidic residues" evidence="5">
    <location>
        <begin position="97"/>
        <end position="108"/>
    </location>
</feature>
<dbReference type="PANTHER" id="PTHR43390:SF1">
    <property type="entry name" value="CHLOROPLAST PROCESSING PEPTIDASE"/>
    <property type="match status" value="1"/>
</dbReference>
<dbReference type="NCBIfam" id="TIGR02227">
    <property type="entry name" value="sigpep_I_bact"/>
    <property type="match status" value="1"/>
</dbReference>
<feature type="domain" description="Peptidase S26" evidence="6">
    <location>
        <begin position="635"/>
        <end position="833"/>
    </location>
</feature>
<dbReference type="InterPro" id="IPR036286">
    <property type="entry name" value="LexA/Signal_pep-like_sf"/>
</dbReference>
<feature type="compositionally biased region" description="Basic and acidic residues" evidence="5">
    <location>
        <begin position="18"/>
        <end position="33"/>
    </location>
</feature>
<evidence type="ECO:0000259" key="6">
    <source>
        <dbReference type="Pfam" id="PF10502"/>
    </source>
</evidence>
<sequence>MAFPELPDDRRARPRRYRGGDAPERTGRRRAPEDPPPPGSEGADEQDWFLGTALQHGVAVEDADEQAEPGGRGVRTRHAPEPGADPDEGPRGRRYRNGFEELAGERSARHSNGNGYAEGRNGTGAHSRSENPDPQRARYAERVRDARPYEADPPQATGRRRAADPARAPEERTGGHRRPPGGPDTGTGGRRRAPEGTGAHRRGAPDPGAPDQGPQARGGAPDARSGFAGGDGPGRPRRSRADDPTAFDPPPHGNGRPPAAPAGFDGMPPERGPQAPPPGGPRARPPRAPHDTPGGFAGPPPARGPRPPGGPPSGPDGAPPYGRGPHDAPAGFDGGPPPARGPRAAPPGFDGARPPRGGPGAPDALAGPDGAPPHTRGPQSAPDAPDGGPPYAGGPQAAPDALDGAPPFPRGPQAGPDAFAGPDGAPPYGRGPQAAPNGPAGPDGVPPQARGPRAAPDAPGAPPYPPGTPVPDGFAEPAPRRARGPQDAPQAGPGDGPPHARPPAPPRGPVPPEPGFPGHGAPADAGDPYRAPRPAEDADQDDHQDDGLPPEAAAPQATTRAARRRAGALSAGGPPDTDEDRAAADALDDDAAADEAPGPRAGRRSGPVGVGGRIAAFAGLGKDEDGEKRKLAFWKELLLLAGVAILLTILIQTFLAKVYVIPSGSMETTLHGCTGCTNDRVLVDKVTYNFTDISPGDIVVFRGTDGWASETYTGEDSANPLVKGAQTLMSLVGIAPPDEKDFVKRVIAVGGQTVACCDALNQVMVDGQPLEEPYVYYLPEAGPARQIPFGPVTVPEGEYWMMGDSRNNSADSRAAGHGPIPEENIIGKVRLVVLPFDRFGWVSAVDPQTTANAAGAQGLPAGLPLVLGMMGTLPLAVGRRRVLRARAEAERFLPATRRPPGWRRRS</sequence>
<keyword evidence="4" id="KW-0472">Membrane</keyword>
<feature type="compositionally biased region" description="Low complexity" evidence="5">
    <location>
        <begin position="319"/>
        <end position="331"/>
    </location>
</feature>
<dbReference type="GO" id="GO:0006465">
    <property type="term" value="P:signal peptide processing"/>
    <property type="evidence" value="ECO:0007669"/>
    <property type="project" value="InterPro"/>
</dbReference>
<proteinExistence type="inferred from homology"/>
<feature type="compositionally biased region" description="Low complexity" evidence="5">
    <location>
        <begin position="411"/>
        <end position="458"/>
    </location>
</feature>
<feature type="compositionally biased region" description="Pro residues" evidence="5">
    <location>
        <begin position="270"/>
        <end position="280"/>
    </location>
</feature>
<dbReference type="AlphaFoldDB" id="A0A1I4T8Q5"/>
<dbReference type="STRING" id="260086.SAMN05216207_1002166"/>
<feature type="transmembrane region" description="Helical" evidence="4">
    <location>
        <begin position="637"/>
        <end position="660"/>
    </location>
</feature>
<organism evidence="7 8">
    <name type="scientific">Pseudonocardia ammonioxydans</name>
    <dbReference type="NCBI Taxonomy" id="260086"/>
    <lineage>
        <taxon>Bacteria</taxon>
        <taxon>Bacillati</taxon>
        <taxon>Actinomycetota</taxon>
        <taxon>Actinomycetes</taxon>
        <taxon>Pseudonocardiales</taxon>
        <taxon>Pseudonocardiaceae</taxon>
        <taxon>Pseudonocardia</taxon>
    </lineage>
</organism>
<accession>A0A1I4T8Q5</accession>
<feature type="compositionally biased region" description="Low complexity" evidence="5">
    <location>
        <begin position="205"/>
        <end position="215"/>
    </location>
</feature>
<dbReference type="Gene3D" id="2.10.109.10">
    <property type="entry name" value="Umud Fragment, subunit A"/>
    <property type="match status" value="1"/>
</dbReference>
<protein>
    <recommendedName>
        <fullName evidence="4">Signal peptidase I</fullName>
        <ecNumber evidence="4">3.4.21.89</ecNumber>
    </recommendedName>
</protein>
<feature type="compositionally biased region" description="Pro residues" evidence="5">
    <location>
        <begin position="495"/>
        <end position="515"/>
    </location>
</feature>
<evidence type="ECO:0000256" key="5">
    <source>
        <dbReference type="SAM" id="MobiDB-lite"/>
    </source>
</evidence>
<dbReference type="GO" id="GO:0009003">
    <property type="term" value="F:signal peptidase activity"/>
    <property type="evidence" value="ECO:0007669"/>
    <property type="project" value="UniProtKB-EC"/>
</dbReference>
<dbReference type="PANTHER" id="PTHR43390">
    <property type="entry name" value="SIGNAL PEPTIDASE I"/>
    <property type="match status" value="1"/>
</dbReference>
<comment type="catalytic activity">
    <reaction evidence="4">
        <text>Cleavage of hydrophobic, N-terminal signal or leader sequences from secreted and periplasmic proteins.</text>
        <dbReference type="EC" id="3.4.21.89"/>
    </reaction>
</comment>
<dbReference type="GO" id="GO:0004252">
    <property type="term" value="F:serine-type endopeptidase activity"/>
    <property type="evidence" value="ECO:0007669"/>
    <property type="project" value="InterPro"/>
</dbReference>
<feature type="region of interest" description="Disordered" evidence="5">
    <location>
        <begin position="1"/>
        <end position="581"/>
    </location>
</feature>
<comment type="similarity">
    <text evidence="2 4">Belongs to the peptidase S26 family.</text>
</comment>
<feature type="compositionally biased region" description="Basic and acidic residues" evidence="5">
    <location>
        <begin position="127"/>
        <end position="150"/>
    </location>
</feature>
<evidence type="ECO:0000313" key="8">
    <source>
        <dbReference type="Proteomes" id="UP000199614"/>
    </source>
</evidence>
<feature type="active site" evidence="3">
    <location>
        <position position="665"/>
    </location>
</feature>
<dbReference type="EC" id="3.4.21.89" evidence="4"/>
<dbReference type="RefSeq" id="WP_281248687.1">
    <property type="nucleotide sequence ID" value="NZ_FOUY01000002.1"/>
</dbReference>
<dbReference type="Pfam" id="PF10502">
    <property type="entry name" value="Peptidase_S26"/>
    <property type="match status" value="1"/>
</dbReference>
<dbReference type="InterPro" id="IPR019533">
    <property type="entry name" value="Peptidase_S26"/>
</dbReference>
<dbReference type="CDD" id="cd06530">
    <property type="entry name" value="S26_SPase_I"/>
    <property type="match status" value="1"/>
</dbReference>
<evidence type="ECO:0000256" key="3">
    <source>
        <dbReference type="PIRSR" id="PIRSR600223-1"/>
    </source>
</evidence>
<keyword evidence="8" id="KW-1185">Reference proteome</keyword>
<feature type="compositionally biased region" description="Basic and acidic residues" evidence="5">
    <location>
        <begin position="161"/>
        <end position="174"/>
    </location>
</feature>
<feature type="compositionally biased region" description="Pro residues" evidence="5">
    <location>
        <begin position="459"/>
        <end position="469"/>
    </location>
</feature>
<feature type="compositionally biased region" description="Pro residues" evidence="5">
    <location>
        <begin position="298"/>
        <end position="318"/>
    </location>
</feature>